<dbReference type="EMBL" id="BAABJE010000001">
    <property type="protein sequence ID" value="GAA4782948.1"/>
    <property type="molecule type" value="Genomic_DNA"/>
</dbReference>
<accession>A0ABP9ALP3</accession>
<comment type="caution">
    <text evidence="2">The sequence shown here is derived from an EMBL/GenBank/DDBJ whole genome shotgun (WGS) entry which is preliminary data.</text>
</comment>
<evidence type="ECO:0000313" key="2">
    <source>
        <dbReference type="EMBL" id="GAA4782948.1"/>
    </source>
</evidence>
<protein>
    <submittedName>
        <fullName evidence="2">Uncharacterized protein</fullName>
    </submittedName>
</protein>
<organism evidence="2 3">
    <name type="scientific">Lysobacter hankyongensis</name>
    <dbReference type="NCBI Taxonomy" id="1176535"/>
    <lineage>
        <taxon>Bacteria</taxon>
        <taxon>Pseudomonadati</taxon>
        <taxon>Pseudomonadota</taxon>
        <taxon>Gammaproteobacteria</taxon>
        <taxon>Lysobacterales</taxon>
        <taxon>Lysobacteraceae</taxon>
        <taxon>Lysobacter</taxon>
    </lineage>
</organism>
<evidence type="ECO:0000313" key="3">
    <source>
        <dbReference type="Proteomes" id="UP001499959"/>
    </source>
</evidence>
<reference evidence="3" key="1">
    <citation type="journal article" date="2019" name="Int. J. Syst. Evol. Microbiol.">
        <title>The Global Catalogue of Microorganisms (GCM) 10K type strain sequencing project: providing services to taxonomists for standard genome sequencing and annotation.</title>
        <authorList>
            <consortium name="The Broad Institute Genomics Platform"/>
            <consortium name="The Broad Institute Genome Sequencing Center for Infectious Disease"/>
            <person name="Wu L."/>
            <person name="Ma J."/>
        </authorList>
    </citation>
    <scope>NUCLEOTIDE SEQUENCE [LARGE SCALE GENOMIC DNA]</scope>
    <source>
        <strain evidence="3">JCM 18204</strain>
    </source>
</reference>
<dbReference type="Proteomes" id="UP001499959">
    <property type="component" value="Unassembled WGS sequence"/>
</dbReference>
<proteinExistence type="predicted"/>
<name>A0ABP9ALP3_9GAMM</name>
<feature type="region of interest" description="Disordered" evidence="1">
    <location>
        <begin position="1"/>
        <end position="38"/>
    </location>
</feature>
<keyword evidence="3" id="KW-1185">Reference proteome</keyword>
<evidence type="ECO:0000256" key="1">
    <source>
        <dbReference type="SAM" id="MobiDB-lite"/>
    </source>
</evidence>
<sequence length="58" mass="6231">MRKHRGRVPKGEATHADIIAQGNAHSDRQDRQGGAGMHTGTLAMRWITTVGAAVPVTR</sequence>
<gene>
    <name evidence="2" type="ORF">GCM10023307_04430</name>
</gene>